<proteinExistence type="predicted"/>
<keyword evidence="1" id="KW-0472">Membrane</keyword>
<dbReference type="STRING" id="46223.SAMN05421852_11135"/>
<keyword evidence="1" id="KW-0812">Transmembrane</keyword>
<sequence length="406" mass="47220">MRRSNIFWILAVVALIALVIAFSFLSLHPRNNQPYSTENPKPDGLKALYLLYQKREIQVDLWRSPYTELPDSSNQETLFIIDPQVDAPKGEQLQSLLRWVEKGNRIVLWEPKDSEWLQTFQFELEDCLSEGLVREVVAKEGNPWLKQMTRLQWPGACIAPYKNTEPVLEDRDGHILIAKRTVGKGSIYFIPESLLITNNNIDKADHVALPLAWTQNGKVWLDQTVHPLFDVSSPEEPAPSAGQPSPNFFSMLKEDGFLILLQILLVLLGWLYARGKRFAAPRYEMVQEERNALEYVEAMAKWYTRAKVWKEALLAQQATLRREVIETLHLPVQTTDDILYQRVEQYMGSSFRQRYEHLAERIRQAQTQKRISPDVFVKWSIEMDQLRKELVKWKTYLPQNQGTSRA</sequence>
<reference evidence="3 4" key="1">
    <citation type="submission" date="2016-10" db="EMBL/GenBank/DDBJ databases">
        <authorList>
            <person name="de Groot N.N."/>
        </authorList>
    </citation>
    <scope>NUCLEOTIDE SEQUENCE [LARGE SCALE GENOMIC DNA]</scope>
    <source>
        <strain evidence="3 4">DSM 44778</strain>
    </source>
</reference>
<dbReference type="EMBL" id="FORR01000011">
    <property type="protein sequence ID" value="SFJ50010.1"/>
    <property type="molecule type" value="Genomic_DNA"/>
</dbReference>
<dbReference type="InterPro" id="IPR025646">
    <property type="entry name" value="DUF4350"/>
</dbReference>
<keyword evidence="4" id="KW-1185">Reference proteome</keyword>
<organism evidence="3 4">
    <name type="scientific">Thermoflavimicrobium dichotomicum</name>
    <dbReference type="NCBI Taxonomy" id="46223"/>
    <lineage>
        <taxon>Bacteria</taxon>
        <taxon>Bacillati</taxon>
        <taxon>Bacillota</taxon>
        <taxon>Bacilli</taxon>
        <taxon>Bacillales</taxon>
        <taxon>Thermoactinomycetaceae</taxon>
        <taxon>Thermoflavimicrobium</taxon>
    </lineage>
</organism>
<dbReference type="RefSeq" id="WP_093230482.1">
    <property type="nucleotide sequence ID" value="NZ_FORR01000011.1"/>
</dbReference>
<evidence type="ECO:0000313" key="4">
    <source>
        <dbReference type="Proteomes" id="UP000199545"/>
    </source>
</evidence>
<dbReference type="AlphaFoldDB" id="A0A1I3RVD2"/>
<feature type="transmembrane region" description="Helical" evidence="1">
    <location>
        <begin position="7"/>
        <end position="27"/>
    </location>
</feature>
<evidence type="ECO:0000256" key="1">
    <source>
        <dbReference type="SAM" id="Phobius"/>
    </source>
</evidence>
<dbReference type="Pfam" id="PF14258">
    <property type="entry name" value="DUF4350"/>
    <property type="match status" value="1"/>
</dbReference>
<feature type="domain" description="DUF4350" evidence="2">
    <location>
        <begin position="38"/>
        <end position="209"/>
    </location>
</feature>
<evidence type="ECO:0000313" key="3">
    <source>
        <dbReference type="EMBL" id="SFJ50010.1"/>
    </source>
</evidence>
<keyword evidence="1" id="KW-1133">Transmembrane helix</keyword>
<gene>
    <name evidence="3" type="ORF">SAMN05421852_11135</name>
</gene>
<name>A0A1I3RVD2_9BACL</name>
<evidence type="ECO:0000259" key="2">
    <source>
        <dbReference type="Pfam" id="PF14258"/>
    </source>
</evidence>
<protein>
    <recommendedName>
        <fullName evidence="2">DUF4350 domain-containing protein</fullName>
    </recommendedName>
</protein>
<accession>A0A1I3RVD2</accession>
<feature type="transmembrane region" description="Helical" evidence="1">
    <location>
        <begin position="256"/>
        <end position="273"/>
    </location>
</feature>
<dbReference type="OrthoDB" id="2986782at2"/>
<dbReference type="Proteomes" id="UP000199545">
    <property type="component" value="Unassembled WGS sequence"/>
</dbReference>